<organism evidence="10 11">
    <name type="scientific">Hydrogenispora ethanolica</name>
    <dbReference type="NCBI Taxonomy" id="1082276"/>
    <lineage>
        <taxon>Bacteria</taxon>
        <taxon>Bacillati</taxon>
        <taxon>Bacillota</taxon>
        <taxon>Hydrogenispora</taxon>
    </lineage>
</organism>
<evidence type="ECO:0000256" key="5">
    <source>
        <dbReference type="ARBA" id="ARBA00023136"/>
    </source>
</evidence>
<evidence type="ECO:0000256" key="4">
    <source>
        <dbReference type="ARBA" id="ARBA00022989"/>
    </source>
</evidence>
<evidence type="ECO:0000256" key="3">
    <source>
        <dbReference type="ARBA" id="ARBA00022692"/>
    </source>
</evidence>
<evidence type="ECO:0000313" key="10">
    <source>
        <dbReference type="EMBL" id="TCL57703.1"/>
    </source>
</evidence>
<accession>A0A4R1QWB6</accession>
<reference evidence="10 11" key="1">
    <citation type="submission" date="2019-03" db="EMBL/GenBank/DDBJ databases">
        <title>Genomic Encyclopedia of Type Strains, Phase IV (KMG-IV): sequencing the most valuable type-strain genomes for metagenomic binning, comparative biology and taxonomic classification.</title>
        <authorList>
            <person name="Goeker M."/>
        </authorList>
    </citation>
    <scope>NUCLEOTIDE SEQUENCE [LARGE SCALE GENOMIC DNA]</scope>
    <source>
        <strain evidence="10 11">LX-B</strain>
    </source>
</reference>
<dbReference type="Pfam" id="PF02687">
    <property type="entry name" value="FtsX"/>
    <property type="match status" value="1"/>
</dbReference>
<dbReference type="InterPro" id="IPR050250">
    <property type="entry name" value="Macrolide_Exporter_MacB"/>
</dbReference>
<feature type="transmembrane region" description="Helical" evidence="7">
    <location>
        <begin position="344"/>
        <end position="373"/>
    </location>
</feature>
<evidence type="ECO:0000256" key="7">
    <source>
        <dbReference type="SAM" id="Phobius"/>
    </source>
</evidence>
<feature type="domain" description="ABC3 transporter permease C-terminal" evidence="8">
    <location>
        <begin position="271"/>
        <end position="383"/>
    </location>
</feature>
<sequence>MKIGENMMMAMKNLLNNRARSFLTMLGIIIGVGAVIAMVSLGEGAKRQITDRIAAIGSNLLIVTSGRDSSSEITNSIVPLVRESSDYIEELAPAARGSKLAEAGGNSLQTSISGVTPAYARVRNYQVAYGRFLNEEDVSGAARVAVIGSYLAEQLFPGANPIGEELKVAGVRLQVVGVLTSKGQSGFGNADNAMLIPLTTAQERIFGNRNLSEISIQVRSADDIPIVSEQIKKALLEEFDDEDDFSINNMAEILATAQDMTQIMTMLLAGIAAVSLVVGGIGIMNIMLVSVTERIREIGIRKAIGAQPEQILVLFLIEAVTLSLVGGIIGIVTGGALALLVGKIIGWAITISLSAVLVAFTFSVLVGLFFGVYPAYKASGLNPIEALRHD</sequence>
<gene>
    <name evidence="10" type="ORF">EDC14_10457</name>
</gene>
<dbReference type="InterPro" id="IPR003838">
    <property type="entry name" value="ABC3_permease_C"/>
</dbReference>
<comment type="caution">
    <text evidence="10">The sequence shown here is derived from an EMBL/GenBank/DDBJ whole genome shotgun (WGS) entry which is preliminary data.</text>
</comment>
<dbReference type="EMBL" id="SLUN01000045">
    <property type="protein sequence ID" value="TCL57703.1"/>
    <property type="molecule type" value="Genomic_DNA"/>
</dbReference>
<protein>
    <submittedName>
        <fullName evidence="10">Putative ABC transport system permease protein</fullName>
    </submittedName>
</protein>
<name>A0A4R1QWB6_HYDET</name>
<dbReference type="PANTHER" id="PTHR30572:SF4">
    <property type="entry name" value="ABC TRANSPORTER PERMEASE YTRF"/>
    <property type="match status" value="1"/>
</dbReference>
<feature type="transmembrane region" description="Helical" evidence="7">
    <location>
        <begin position="21"/>
        <end position="42"/>
    </location>
</feature>
<comment type="similarity">
    <text evidence="6">Belongs to the ABC-4 integral membrane protein family.</text>
</comment>
<dbReference type="RefSeq" id="WP_132017034.1">
    <property type="nucleotide sequence ID" value="NZ_SLUN01000045.1"/>
</dbReference>
<dbReference type="Proteomes" id="UP000295008">
    <property type="component" value="Unassembled WGS sequence"/>
</dbReference>
<keyword evidence="11" id="KW-1185">Reference proteome</keyword>
<evidence type="ECO:0000259" key="9">
    <source>
        <dbReference type="Pfam" id="PF12704"/>
    </source>
</evidence>
<keyword evidence="2" id="KW-1003">Cell membrane</keyword>
<evidence type="ECO:0000313" key="11">
    <source>
        <dbReference type="Proteomes" id="UP000295008"/>
    </source>
</evidence>
<feature type="transmembrane region" description="Helical" evidence="7">
    <location>
        <begin position="266"/>
        <end position="291"/>
    </location>
</feature>
<feature type="domain" description="MacB-like periplasmic core" evidence="9">
    <location>
        <begin position="21"/>
        <end position="233"/>
    </location>
</feature>
<dbReference type="GO" id="GO:0005886">
    <property type="term" value="C:plasma membrane"/>
    <property type="evidence" value="ECO:0007669"/>
    <property type="project" value="UniProtKB-SubCell"/>
</dbReference>
<proteinExistence type="inferred from homology"/>
<dbReference type="PANTHER" id="PTHR30572">
    <property type="entry name" value="MEMBRANE COMPONENT OF TRANSPORTER-RELATED"/>
    <property type="match status" value="1"/>
</dbReference>
<dbReference type="AlphaFoldDB" id="A0A4R1QWB6"/>
<keyword evidence="5 7" id="KW-0472">Membrane</keyword>
<keyword evidence="4 7" id="KW-1133">Transmembrane helix</keyword>
<keyword evidence="3 7" id="KW-0812">Transmembrane</keyword>
<comment type="subcellular location">
    <subcellularLocation>
        <location evidence="1">Cell membrane</location>
        <topology evidence="1">Multi-pass membrane protein</topology>
    </subcellularLocation>
</comment>
<evidence type="ECO:0000256" key="6">
    <source>
        <dbReference type="ARBA" id="ARBA00038076"/>
    </source>
</evidence>
<dbReference type="OrthoDB" id="9770036at2"/>
<evidence type="ECO:0000259" key="8">
    <source>
        <dbReference type="Pfam" id="PF02687"/>
    </source>
</evidence>
<dbReference type="InterPro" id="IPR025857">
    <property type="entry name" value="MacB_PCD"/>
</dbReference>
<dbReference type="GO" id="GO:0022857">
    <property type="term" value="F:transmembrane transporter activity"/>
    <property type="evidence" value="ECO:0007669"/>
    <property type="project" value="TreeGrafter"/>
</dbReference>
<evidence type="ECO:0000256" key="2">
    <source>
        <dbReference type="ARBA" id="ARBA00022475"/>
    </source>
</evidence>
<feature type="transmembrane region" description="Helical" evidence="7">
    <location>
        <begin position="312"/>
        <end position="338"/>
    </location>
</feature>
<dbReference type="Pfam" id="PF12704">
    <property type="entry name" value="MacB_PCD"/>
    <property type="match status" value="1"/>
</dbReference>
<evidence type="ECO:0000256" key="1">
    <source>
        <dbReference type="ARBA" id="ARBA00004651"/>
    </source>
</evidence>